<dbReference type="GO" id="GO:0042461">
    <property type="term" value="P:photoreceptor cell development"/>
    <property type="evidence" value="ECO:0007669"/>
    <property type="project" value="TreeGrafter"/>
</dbReference>
<reference evidence="8" key="2">
    <citation type="submission" date="2025-08" db="UniProtKB">
        <authorList>
            <consortium name="Ensembl"/>
        </authorList>
    </citation>
    <scope>IDENTIFICATION</scope>
</reference>
<dbReference type="SMART" id="SM00537">
    <property type="entry name" value="DCX"/>
    <property type="match status" value="2"/>
</dbReference>
<dbReference type="GO" id="GO:0035556">
    <property type="term" value="P:intracellular signal transduction"/>
    <property type="evidence" value="ECO:0007669"/>
    <property type="project" value="InterPro"/>
</dbReference>
<dbReference type="GO" id="GO:0005930">
    <property type="term" value="C:axoneme"/>
    <property type="evidence" value="ECO:0007669"/>
    <property type="project" value="TreeGrafter"/>
</dbReference>
<protein>
    <submittedName>
        <fullName evidence="8">RP1 axonemal microtubule associated</fullName>
    </submittedName>
</protein>
<name>A0A8C6LX56_NOTFU</name>
<dbReference type="InterPro" id="IPR003533">
    <property type="entry name" value="Doublecortin_dom"/>
</dbReference>
<proteinExistence type="predicted"/>
<dbReference type="Proteomes" id="UP000694548">
    <property type="component" value="Chromosome sgr09"/>
</dbReference>
<feature type="domain" description="Doublecortin" evidence="7">
    <location>
        <begin position="67"/>
        <end position="149"/>
    </location>
</feature>
<evidence type="ECO:0000259" key="7">
    <source>
        <dbReference type="PROSITE" id="PS50309"/>
    </source>
</evidence>
<evidence type="ECO:0000256" key="1">
    <source>
        <dbReference type="ARBA" id="ARBA00004316"/>
    </source>
</evidence>
<evidence type="ECO:0000313" key="9">
    <source>
        <dbReference type="Proteomes" id="UP000694548"/>
    </source>
</evidence>
<reference evidence="8" key="3">
    <citation type="submission" date="2025-09" db="UniProtKB">
        <authorList>
            <consortium name="Ensembl"/>
        </authorList>
    </citation>
    <scope>IDENTIFICATION</scope>
</reference>
<sequence>MRRKISSDSIQNEKLQIPLHLFVSQPLPLSMSSTSVQDPQAQGLPSSSGPTSPSRPLQPSSESSVSKKVCFYKSGDYKFSGHRLIITARTFKTFDALLDALSKKVPLPFGVRTITTPRGTHLVKALEDLQDGGAYVCSDQKRVKPLNLDEVNRRQVPWNATRLLSARRRKRQGLRSGQFERGNNATSRPAKITERVAVRTPKKLVVIKNRDPTVKRTIVLQRRTAPTFDALLDYLSQILQFPVLKLYSTEGRRIDGLAALILCSGVVVAAGNEPFRLGNYNFQRTGQIAQILFVENVEPSLQPSISKCGNVLG</sequence>
<dbReference type="Ensembl" id="ENSNFUT00015026486.1">
    <property type="protein sequence ID" value="ENSNFUP00015025349.1"/>
    <property type="gene ID" value="ENSNFUG00015012256.1"/>
</dbReference>
<dbReference type="GO" id="GO:0035082">
    <property type="term" value="P:axoneme assembly"/>
    <property type="evidence" value="ECO:0007669"/>
    <property type="project" value="TreeGrafter"/>
</dbReference>
<comment type="subcellular location">
    <subcellularLocation>
        <location evidence="1">Cell projection</location>
    </subcellularLocation>
    <subcellularLocation>
        <location evidence="2">Cytoplasm</location>
    </subcellularLocation>
</comment>
<accession>A0A8C6LX56</accession>
<evidence type="ECO:0000256" key="6">
    <source>
        <dbReference type="SAM" id="MobiDB-lite"/>
    </source>
</evidence>
<dbReference type="SUPFAM" id="SSF89837">
    <property type="entry name" value="Doublecortin (DC)"/>
    <property type="match status" value="2"/>
</dbReference>
<reference evidence="8" key="1">
    <citation type="submission" date="2014-08" db="EMBL/GenBank/DDBJ databases">
        <authorList>
            <person name="Senf B."/>
            <person name="Petzold A."/>
            <person name="Downie B.R."/>
            <person name="Koch P."/>
            <person name="Platzer M."/>
        </authorList>
    </citation>
    <scope>NUCLEOTIDE SEQUENCE [LARGE SCALE GENOMIC DNA]</scope>
    <source>
        <strain evidence="8">GRZ</strain>
    </source>
</reference>
<dbReference type="GO" id="GO:0043005">
    <property type="term" value="C:neuron projection"/>
    <property type="evidence" value="ECO:0007669"/>
    <property type="project" value="UniProtKB-ARBA"/>
</dbReference>
<evidence type="ECO:0000256" key="2">
    <source>
        <dbReference type="ARBA" id="ARBA00004496"/>
    </source>
</evidence>
<evidence type="ECO:0000256" key="3">
    <source>
        <dbReference type="ARBA" id="ARBA00022490"/>
    </source>
</evidence>
<feature type="compositionally biased region" description="Low complexity" evidence="6">
    <location>
        <begin position="45"/>
        <end position="55"/>
    </location>
</feature>
<feature type="compositionally biased region" description="Polar residues" evidence="6">
    <location>
        <begin position="30"/>
        <end position="44"/>
    </location>
</feature>
<dbReference type="AlphaFoldDB" id="A0A8C6LX56"/>
<dbReference type="GeneTree" id="ENSGT00940000154242"/>
<evidence type="ECO:0000313" key="8">
    <source>
        <dbReference type="Ensembl" id="ENSNFUP00015025349.1"/>
    </source>
</evidence>
<dbReference type="Pfam" id="PF03607">
    <property type="entry name" value="DCX"/>
    <property type="match status" value="2"/>
</dbReference>
<evidence type="ECO:0000256" key="4">
    <source>
        <dbReference type="ARBA" id="ARBA00022737"/>
    </source>
</evidence>
<dbReference type="Gene3D" id="3.10.20.230">
    <property type="entry name" value="Doublecortin domain"/>
    <property type="match status" value="2"/>
</dbReference>
<dbReference type="PANTHER" id="PTHR23005:SF4">
    <property type="entry name" value="OXYGEN-REGULATED PROTEIN 1"/>
    <property type="match status" value="1"/>
</dbReference>
<keyword evidence="4" id="KW-0677">Repeat</keyword>
<dbReference type="PANTHER" id="PTHR23005">
    <property type="entry name" value="RETINITIS PIGMENTOSA 1 PROTEIN"/>
    <property type="match status" value="1"/>
</dbReference>
<organism evidence="8 9">
    <name type="scientific">Nothobranchius furzeri</name>
    <name type="common">Turquoise killifish</name>
    <dbReference type="NCBI Taxonomy" id="105023"/>
    <lineage>
        <taxon>Eukaryota</taxon>
        <taxon>Metazoa</taxon>
        <taxon>Chordata</taxon>
        <taxon>Craniata</taxon>
        <taxon>Vertebrata</taxon>
        <taxon>Euteleostomi</taxon>
        <taxon>Actinopterygii</taxon>
        <taxon>Neopterygii</taxon>
        <taxon>Teleostei</taxon>
        <taxon>Neoteleostei</taxon>
        <taxon>Acanthomorphata</taxon>
        <taxon>Ovalentaria</taxon>
        <taxon>Atherinomorphae</taxon>
        <taxon>Cyprinodontiformes</taxon>
        <taxon>Nothobranchiidae</taxon>
        <taxon>Nothobranchius</taxon>
    </lineage>
</organism>
<evidence type="ECO:0000256" key="5">
    <source>
        <dbReference type="ARBA" id="ARBA00023273"/>
    </source>
</evidence>
<feature type="region of interest" description="Disordered" evidence="6">
    <location>
        <begin position="30"/>
        <end position="62"/>
    </location>
</feature>
<dbReference type="GO" id="GO:0060041">
    <property type="term" value="P:retina development in camera-type eye"/>
    <property type="evidence" value="ECO:0007669"/>
    <property type="project" value="TreeGrafter"/>
</dbReference>
<dbReference type="FunFam" id="3.10.20.230:FF:000006">
    <property type="entry name" value="Oxygen-regulated protein 1"/>
    <property type="match status" value="1"/>
</dbReference>
<feature type="domain" description="Doublecortin" evidence="7">
    <location>
        <begin position="202"/>
        <end position="281"/>
    </location>
</feature>
<keyword evidence="9" id="KW-1185">Reference proteome</keyword>
<keyword evidence="5" id="KW-0966">Cell projection</keyword>
<dbReference type="PROSITE" id="PS50309">
    <property type="entry name" value="DC"/>
    <property type="match status" value="2"/>
</dbReference>
<dbReference type="InterPro" id="IPR036572">
    <property type="entry name" value="Doublecortin_dom_sf"/>
</dbReference>
<keyword evidence="3" id="KW-0963">Cytoplasm</keyword>